<proteinExistence type="predicted"/>
<keyword evidence="4" id="KW-0411">Iron-sulfur</keyword>
<keyword evidence="3" id="KW-0408">Iron</keyword>
<sequence>MRKLVYLHDVVTLNLDETRCSGCGMCLQVCPHGVLAKHNGSVEIVNRDACMECGACAKNCPTAALSVKTGVGCATAVINYALGRNSSSCCCVIEPDAENSNQAPTQSSGCC</sequence>
<dbReference type="Pfam" id="PF13187">
    <property type="entry name" value="Fer4_9"/>
    <property type="match status" value="1"/>
</dbReference>
<protein>
    <submittedName>
        <fullName evidence="6">4Fe-4S protein</fullName>
    </submittedName>
</protein>
<keyword evidence="7" id="KW-1185">Reference proteome</keyword>
<evidence type="ECO:0000256" key="2">
    <source>
        <dbReference type="ARBA" id="ARBA00022723"/>
    </source>
</evidence>
<dbReference type="InterPro" id="IPR050157">
    <property type="entry name" value="PSI_iron-sulfur_center"/>
</dbReference>
<dbReference type="HOGENOM" id="CLU_158022_0_0_7"/>
<name>I4C2E9_DESTA</name>
<dbReference type="InterPro" id="IPR017896">
    <property type="entry name" value="4Fe4S_Fe-S-bd"/>
</dbReference>
<dbReference type="GO" id="GO:0051539">
    <property type="term" value="F:4 iron, 4 sulfur cluster binding"/>
    <property type="evidence" value="ECO:0007669"/>
    <property type="project" value="UniProtKB-KW"/>
</dbReference>
<dbReference type="NCBIfam" id="NF040864">
    <property type="entry name" value="HgcB_ferredoxin"/>
    <property type="match status" value="1"/>
</dbReference>
<dbReference type="KEGG" id="dti:Desti_1023"/>
<evidence type="ECO:0000313" key="6">
    <source>
        <dbReference type="EMBL" id="AFM23740.1"/>
    </source>
</evidence>
<evidence type="ECO:0000259" key="5">
    <source>
        <dbReference type="PROSITE" id="PS51379"/>
    </source>
</evidence>
<organism evidence="6 7">
    <name type="scientific">Desulfomonile tiedjei (strain ATCC 49306 / DSM 6799 / DCB-1)</name>
    <dbReference type="NCBI Taxonomy" id="706587"/>
    <lineage>
        <taxon>Bacteria</taxon>
        <taxon>Pseudomonadati</taxon>
        <taxon>Thermodesulfobacteriota</taxon>
        <taxon>Desulfomonilia</taxon>
        <taxon>Desulfomonilales</taxon>
        <taxon>Desulfomonilaceae</taxon>
        <taxon>Desulfomonile</taxon>
    </lineage>
</organism>
<feature type="domain" description="4Fe-4S ferredoxin-type" evidence="5">
    <location>
        <begin position="40"/>
        <end position="70"/>
    </location>
</feature>
<dbReference type="PANTHER" id="PTHR24960">
    <property type="entry name" value="PHOTOSYSTEM I IRON-SULFUR CENTER-RELATED"/>
    <property type="match status" value="1"/>
</dbReference>
<dbReference type="eggNOG" id="COG1036">
    <property type="taxonomic scope" value="Bacteria"/>
</dbReference>
<dbReference type="Gene3D" id="3.30.70.20">
    <property type="match status" value="2"/>
</dbReference>
<evidence type="ECO:0000256" key="1">
    <source>
        <dbReference type="ARBA" id="ARBA00022485"/>
    </source>
</evidence>
<accession>I4C2E9</accession>
<dbReference type="EMBL" id="CP003360">
    <property type="protein sequence ID" value="AFM23740.1"/>
    <property type="molecule type" value="Genomic_DNA"/>
</dbReference>
<dbReference type="PANTHER" id="PTHR24960:SF79">
    <property type="entry name" value="PHOTOSYSTEM I IRON-SULFUR CENTER"/>
    <property type="match status" value="1"/>
</dbReference>
<dbReference type="STRING" id="706587.Desti_1023"/>
<dbReference type="PROSITE" id="PS51379">
    <property type="entry name" value="4FE4S_FER_2"/>
    <property type="match status" value="2"/>
</dbReference>
<keyword evidence="1" id="KW-0004">4Fe-4S</keyword>
<evidence type="ECO:0000313" key="7">
    <source>
        <dbReference type="Proteomes" id="UP000006055"/>
    </source>
</evidence>
<dbReference type="RefSeq" id="WP_014808894.1">
    <property type="nucleotide sequence ID" value="NC_018025.1"/>
</dbReference>
<dbReference type="OrthoDB" id="9794954at2"/>
<reference evidence="7" key="1">
    <citation type="submission" date="2012-06" db="EMBL/GenBank/DDBJ databases">
        <title>Complete sequence of chromosome of Desulfomonile tiedjei DSM 6799.</title>
        <authorList>
            <person name="Lucas S."/>
            <person name="Copeland A."/>
            <person name="Lapidus A."/>
            <person name="Glavina del Rio T."/>
            <person name="Dalin E."/>
            <person name="Tice H."/>
            <person name="Bruce D."/>
            <person name="Goodwin L."/>
            <person name="Pitluck S."/>
            <person name="Peters L."/>
            <person name="Ovchinnikova G."/>
            <person name="Zeytun A."/>
            <person name="Lu M."/>
            <person name="Kyrpides N."/>
            <person name="Mavromatis K."/>
            <person name="Ivanova N."/>
            <person name="Brettin T."/>
            <person name="Detter J.C."/>
            <person name="Han C."/>
            <person name="Larimer F."/>
            <person name="Land M."/>
            <person name="Hauser L."/>
            <person name="Markowitz V."/>
            <person name="Cheng J.-F."/>
            <person name="Hugenholtz P."/>
            <person name="Woyke T."/>
            <person name="Wu D."/>
            <person name="Spring S."/>
            <person name="Schroeder M."/>
            <person name="Brambilla E."/>
            <person name="Klenk H.-P."/>
            <person name="Eisen J.A."/>
        </authorList>
    </citation>
    <scope>NUCLEOTIDE SEQUENCE [LARGE SCALE GENOMIC DNA]</scope>
    <source>
        <strain evidence="7">ATCC 49306 / DSM 6799 / DCB-1</strain>
    </source>
</reference>
<dbReference type="PROSITE" id="PS00198">
    <property type="entry name" value="4FE4S_FER_1"/>
    <property type="match status" value="1"/>
</dbReference>
<feature type="domain" description="4Fe-4S ferredoxin-type" evidence="5">
    <location>
        <begin position="11"/>
        <end position="35"/>
    </location>
</feature>
<dbReference type="AlphaFoldDB" id="I4C2E9"/>
<dbReference type="PATRIC" id="fig|706587.4.peg.1168"/>
<evidence type="ECO:0000256" key="3">
    <source>
        <dbReference type="ARBA" id="ARBA00023004"/>
    </source>
</evidence>
<evidence type="ECO:0000256" key="4">
    <source>
        <dbReference type="ARBA" id="ARBA00023014"/>
    </source>
</evidence>
<dbReference type="GO" id="GO:0046872">
    <property type="term" value="F:metal ion binding"/>
    <property type="evidence" value="ECO:0007669"/>
    <property type="project" value="UniProtKB-KW"/>
</dbReference>
<keyword evidence="2" id="KW-0479">Metal-binding</keyword>
<dbReference type="SUPFAM" id="SSF54862">
    <property type="entry name" value="4Fe-4S ferredoxins"/>
    <property type="match status" value="1"/>
</dbReference>
<dbReference type="InterPro" id="IPR017900">
    <property type="entry name" value="4Fe4S_Fe_S_CS"/>
</dbReference>
<gene>
    <name evidence="6" type="ordered locus">Desti_1023</name>
</gene>
<dbReference type="Proteomes" id="UP000006055">
    <property type="component" value="Chromosome"/>
</dbReference>